<dbReference type="NCBIfam" id="TIGR00435">
    <property type="entry name" value="cysS"/>
    <property type="match status" value="1"/>
</dbReference>
<comment type="catalytic activity">
    <reaction evidence="12 13">
        <text>tRNA(Cys) + L-cysteine + ATP = L-cysteinyl-tRNA(Cys) + AMP + diphosphate</text>
        <dbReference type="Rhea" id="RHEA:17773"/>
        <dbReference type="Rhea" id="RHEA-COMP:9661"/>
        <dbReference type="Rhea" id="RHEA-COMP:9679"/>
        <dbReference type="ChEBI" id="CHEBI:30616"/>
        <dbReference type="ChEBI" id="CHEBI:33019"/>
        <dbReference type="ChEBI" id="CHEBI:35235"/>
        <dbReference type="ChEBI" id="CHEBI:78442"/>
        <dbReference type="ChEBI" id="CHEBI:78517"/>
        <dbReference type="ChEBI" id="CHEBI:456215"/>
        <dbReference type="EC" id="6.1.1.16"/>
    </reaction>
</comment>
<dbReference type="AlphaFoldDB" id="A0A1F5T0A0"/>
<feature type="binding site" evidence="13">
    <location>
        <position position="243"/>
    </location>
    <ligand>
        <name>Zn(2+)</name>
        <dbReference type="ChEBI" id="CHEBI:29105"/>
    </ligand>
</feature>
<dbReference type="FunFam" id="3.40.50.620:FF:000130">
    <property type="entry name" value="Cysteine--tRNA ligase"/>
    <property type="match status" value="1"/>
</dbReference>
<evidence type="ECO:0000256" key="5">
    <source>
        <dbReference type="ARBA" id="ARBA00022598"/>
    </source>
</evidence>
<keyword evidence="7 13" id="KW-0547">Nucleotide-binding</keyword>
<evidence type="ECO:0000313" key="15">
    <source>
        <dbReference type="EMBL" id="OGF32342.1"/>
    </source>
</evidence>
<evidence type="ECO:0000256" key="10">
    <source>
        <dbReference type="ARBA" id="ARBA00022917"/>
    </source>
</evidence>
<dbReference type="InterPro" id="IPR056411">
    <property type="entry name" value="CysS_C"/>
</dbReference>
<comment type="similarity">
    <text evidence="2 13">Belongs to the class-I aminoacyl-tRNA synthetase family.</text>
</comment>
<dbReference type="EC" id="6.1.1.16" evidence="13"/>
<keyword evidence="9 13" id="KW-0067">ATP-binding</keyword>
<evidence type="ECO:0000256" key="11">
    <source>
        <dbReference type="ARBA" id="ARBA00023146"/>
    </source>
</evidence>
<keyword evidence="10 13" id="KW-0648">Protein biosynthesis</keyword>
<dbReference type="Pfam" id="PF09190">
    <property type="entry name" value="DALR_2"/>
    <property type="match status" value="1"/>
</dbReference>
<feature type="domain" description="Cysteinyl-tRNA synthetase class Ia DALR" evidence="14">
    <location>
        <begin position="359"/>
        <end position="423"/>
    </location>
</feature>
<evidence type="ECO:0000256" key="12">
    <source>
        <dbReference type="ARBA" id="ARBA00047398"/>
    </source>
</evidence>
<dbReference type="EMBL" id="MFGJ01000006">
    <property type="protein sequence ID" value="OGF32342.1"/>
    <property type="molecule type" value="Genomic_DNA"/>
</dbReference>
<evidence type="ECO:0000256" key="9">
    <source>
        <dbReference type="ARBA" id="ARBA00022840"/>
    </source>
</evidence>
<evidence type="ECO:0000256" key="2">
    <source>
        <dbReference type="ARBA" id="ARBA00005594"/>
    </source>
</evidence>
<dbReference type="InterPro" id="IPR009080">
    <property type="entry name" value="tRNAsynth_Ia_anticodon-bd"/>
</dbReference>
<feature type="binding site" evidence="13">
    <location>
        <position position="214"/>
    </location>
    <ligand>
        <name>Zn(2+)</name>
        <dbReference type="ChEBI" id="CHEBI:29105"/>
    </ligand>
</feature>
<proteinExistence type="inferred from homology"/>
<evidence type="ECO:0000256" key="1">
    <source>
        <dbReference type="ARBA" id="ARBA00004496"/>
    </source>
</evidence>
<protein>
    <recommendedName>
        <fullName evidence="13">Cysteine--tRNA ligase</fullName>
        <ecNumber evidence="13">6.1.1.16</ecNumber>
    </recommendedName>
    <alternativeName>
        <fullName evidence="13">Cysteinyl-tRNA synthetase</fullName>
        <shortName evidence="13">CysRS</shortName>
    </alternativeName>
</protein>
<dbReference type="GO" id="GO:0005524">
    <property type="term" value="F:ATP binding"/>
    <property type="evidence" value="ECO:0007669"/>
    <property type="project" value="UniProtKB-UniRule"/>
</dbReference>
<dbReference type="SMART" id="SM00840">
    <property type="entry name" value="DALR_2"/>
    <property type="match status" value="1"/>
</dbReference>
<dbReference type="PANTHER" id="PTHR10890">
    <property type="entry name" value="CYSTEINYL-TRNA SYNTHETASE"/>
    <property type="match status" value="1"/>
</dbReference>
<accession>A0A1F5T0A0</accession>
<feature type="binding site" evidence="13">
    <location>
        <position position="274"/>
    </location>
    <ligand>
        <name>ATP</name>
        <dbReference type="ChEBI" id="CHEBI:30616"/>
    </ligand>
</feature>
<keyword evidence="11 13" id="KW-0030">Aminoacyl-tRNA synthetase</keyword>
<dbReference type="Pfam" id="PF23493">
    <property type="entry name" value="CysS_C"/>
    <property type="match status" value="1"/>
</dbReference>
<comment type="cofactor">
    <cofactor evidence="13">
        <name>Zn(2+)</name>
        <dbReference type="ChEBI" id="CHEBI:29105"/>
    </cofactor>
    <text evidence="13">Binds 1 zinc ion per subunit.</text>
</comment>
<dbReference type="GO" id="GO:0006423">
    <property type="term" value="P:cysteinyl-tRNA aminoacylation"/>
    <property type="evidence" value="ECO:0007669"/>
    <property type="project" value="UniProtKB-UniRule"/>
</dbReference>
<dbReference type="PRINTS" id="PR00983">
    <property type="entry name" value="TRNASYNTHCYS"/>
</dbReference>
<comment type="caution">
    <text evidence="15">The sequence shown here is derived from an EMBL/GenBank/DDBJ whole genome shotgun (WGS) entry which is preliminary data.</text>
</comment>
<keyword evidence="4 13" id="KW-0963">Cytoplasm</keyword>
<sequence length="475" mass="55522">MLKLFNTLTKEKQKFIPLKNNKVKMYTCGPTIYDFAHIGNMSSYLFADVLKRYLRFCGYKVKDVMNLTDVDDKTIKATQIAGEELRDFTKKFELALYEDFNALNIEKPKKVVRATNYIQEMISLIKKLEKLGYAYQTSDKSVYFRISKFENYGQLANLEKQQLKTDADGRTNSDEYDKENAQDFALWKAWDKADGNIKWDSPWGPGRPGWHIECSAMIMKLLGEQIDIHTGGEDLIFPHHQNEIAQTEAVTGKQFVQFWLHRAFLKVDGKKMSKSIGNFYTLQDILQKVPNPLAFRFLIITNHYKQPLNFTIESLESANSSLNKIHNFINRLKNLSEDQIDNDENLNLIQEQTDKAYQTFSESMDDDLNTPKAIAGLFEFITMINRFIDEKRVGKYSKKQLLKFLTYLDSVWGFIFFDKQLEVNIAEQIEQLILKRNIFRQEKNYQEADKVRSELLELGVEIKDEGDKTTWTYLK</sequence>
<dbReference type="GO" id="GO:0005829">
    <property type="term" value="C:cytosol"/>
    <property type="evidence" value="ECO:0007669"/>
    <property type="project" value="TreeGrafter"/>
</dbReference>
<dbReference type="CDD" id="cd00672">
    <property type="entry name" value="CysRS_core"/>
    <property type="match status" value="1"/>
</dbReference>
<keyword evidence="5 13" id="KW-0436">Ligase</keyword>
<organism evidence="15 16">
    <name type="scientific">Candidatus Falkowbacteria bacterium RIFOXYC2_FULL_36_12</name>
    <dbReference type="NCBI Taxonomy" id="1798002"/>
    <lineage>
        <taxon>Bacteria</taxon>
        <taxon>Candidatus Falkowiibacteriota</taxon>
    </lineage>
</organism>
<name>A0A1F5T0A0_9BACT</name>
<evidence type="ECO:0000256" key="6">
    <source>
        <dbReference type="ARBA" id="ARBA00022723"/>
    </source>
</evidence>
<reference evidence="15 16" key="1">
    <citation type="journal article" date="2016" name="Nat. Commun.">
        <title>Thousands of microbial genomes shed light on interconnected biogeochemical processes in an aquifer system.</title>
        <authorList>
            <person name="Anantharaman K."/>
            <person name="Brown C.T."/>
            <person name="Hug L.A."/>
            <person name="Sharon I."/>
            <person name="Castelle C.J."/>
            <person name="Probst A.J."/>
            <person name="Thomas B.C."/>
            <person name="Singh A."/>
            <person name="Wilkins M.J."/>
            <person name="Karaoz U."/>
            <person name="Brodie E.L."/>
            <person name="Williams K.H."/>
            <person name="Hubbard S.S."/>
            <person name="Banfield J.F."/>
        </authorList>
    </citation>
    <scope>NUCLEOTIDE SEQUENCE [LARGE SCALE GENOMIC DNA]</scope>
</reference>
<evidence type="ECO:0000256" key="13">
    <source>
        <dbReference type="HAMAP-Rule" id="MF_00041"/>
    </source>
</evidence>
<feature type="short sequence motif" description="'KMSKS' region" evidence="13">
    <location>
        <begin position="271"/>
        <end position="275"/>
    </location>
</feature>
<dbReference type="SUPFAM" id="SSF47323">
    <property type="entry name" value="Anticodon-binding domain of a subclass of class I aminoacyl-tRNA synthetases"/>
    <property type="match status" value="1"/>
</dbReference>
<dbReference type="InterPro" id="IPR032678">
    <property type="entry name" value="tRNA-synt_1_cat_dom"/>
</dbReference>
<evidence type="ECO:0000259" key="14">
    <source>
        <dbReference type="SMART" id="SM00840"/>
    </source>
</evidence>
<evidence type="ECO:0000256" key="3">
    <source>
        <dbReference type="ARBA" id="ARBA00011245"/>
    </source>
</evidence>
<keyword evidence="8 13" id="KW-0862">Zinc</keyword>
<evidence type="ECO:0000313" key="16">
    <source>
        <dbReference type="Proteomes" id="UP000179001"/>
    </source>
</evidence>
<dbReference type="STRING" id="1798002.A2478_03400"/>
<dbReference type="PANTHER" id="PTHR10890:SF3">
    <property type="entry name" value="CYSTEINE--TRNA LIGASE, CYTOPLASMIC"/>
    <property type="match status" value="1"/>
</dbReference>
<dbReference type="SUPFAM" id="SSF52374">
    <property type="entry name" value="Nucleotidylyl transferase"/>
    <property type="match status" value="1"/>
</dbReference>
<dbReference type="Gene3D" id="1.20.120.1910">
    <property type="entry name" value="Cysteine-tRNA ligase, C-terminal anti-codon recognition domain"/>
    <property type="match status" value="1"/>
</dbReference>
<dbReference type="Pfam" id="PF01406">
    <property type="entry name" value="tRNA-synt_1e"/>
    <property type="match status" value="1"/>
</dbReference>
<dbReference type="Gene3D" id="3.40.50.620">
    <property type="entry name" value="HUPs"/>
    <property type="match status" value="1"/>
</dbReference>
<dbReference type="HAMAP" id="MF_00041">
    <property type="entry name" value="Cys_tRNA_synth"/>
    <property type="match status" value="1"/>
</dbReference>
<feature type="binding site" evidence="13">
    <location>
        <position position="28"/>
    </location>
    <ligand>
        <name>Zn(2+)</name>
        <dbReference type="ChEBI" id="CHEBI:29105"/>
    </ligand>
</feature>
<feature type="short sequence motif" description="'HIGH' region" evidence="13">
    <location>
        <begin position="30"/>
        <end position="40"/>
    </location>
</feature>
<gene>
    <name evidence="13" type="primary">cysS</name>
    <name evidence="15" type="ORF">A2478_03400</name>
</gene>
<dbReference type="InterPro" id="IPR015803">
    <property type="entry name" value="Cys-tRNA-ligase"/>
</dbReference>
<evidence type="ECO:0000256" key="4">
    <source>
        <dbReference type="ARBA" id="ARBA00022490"/>
    </source>
</evidence>
<dbReference type="InterPro" id="IPR024909">
    <property type="entry name" value="Cys-tRNA/MSH_ligase"/>
</dbReference>
<dbReference type="InterPro" id="IPR014729">
    <property type="entry name" value="Rossmann-like_a/b/a_fold"/>
</dbReference>
<comment type="subcellular location">
    <subcellularLocation>
        <location evidence="1 13">Cytoplasm</location>
    </subcellularLocation>
</comment>
<keyword evidence="6 13" id="KW-0479">Metal-binding</keyword>
<dbReference type="GO" id="GO:0004817">
    <property type="term" value="F:cysteine-tRNA ligase activity"/>
    <property type="evidence" value="ECO:0007669"/>
    <property type="project" value="UniProtKB-UniRule"/>
</dbReference>
<comment type="subunit">
    <text evidence="3 13">Monomer.</text>
</comment>
<dbReference type="GO" id="GO:0008270">
    <property type="term" value="F:zinc ion binding"/>
    <property type="evidence" value="ECO:0007669"/>
    <property type="project" value="UniProtKB-UniRule"/>
</dbReference>
<evidence type="ECO:0000256" key="7">
    <source>
        <dbReference type="ARBA" id="ARBA00022741"/>
    </source>
</evidence>
<evidence type="ECO:0000256" key="8">
    <source>
        <dbReference type="ARBA" id="ARBA00022833"/>
    </source>
</evidence>
<dbReference type="Proteomes" id="UP000179001">
    <property type="component" value="Unassembled WGS sequence"/>
</dbReference>
<dbReference type="InterPro" id="IPR015273">
    <property type="entry name" value="Cys-tRNA-synt_Ia_DALR"/>
</dbReference>
<feature type="binding site" evidence="13">
    <location>
        <position position="239"/>
    </location>
    <ligand>
        <name>Zn(2+)</name>
        <dbReference type="ChEBI" id="CHEBI:29105"/>
    </ligand>
</feature>